<dbReference type="PANTHER" id="PTHR42878:SF7">
    <property type="entry name" value="SENSOR HISTIDINE KINASE GLRK"/>
    <property type="match status" value="1"/>
</dbReference>
<feature type="domain" description="Histidine kinase" evidence="13">
    <location>
        <begin position="251"/>
        <end position="454"/>
    </location>
</feature>
<dbReference type="InterPro" id="IPR036097">
    <property type="entry name" value="HisK_dim/P_sf"/>
</dbReference>
<dbReference type="SMART" id="SM00387">
    <property type="entry name" value="HATPase_c"/>
    <property type="match status" value="1"/>
</dbReference>
<evidence type="ECO:0000313" key="15">
    <source>
        <dbReference type="EMBL" id="KUG20452.1"/>
    </source>
</evidence>
<keyword evidence="10" id="KW-0902">Two-component regulatory system</keyword>
<feature type="domain" description="PAS" evidence="14">
    <location>
        <begin position="66"/>
        <end position="130"/>
    </location>
</feature>
<dbReference type="CDD" id="cd00130">
    <property type="entry name" value="PAS"/>
    <property type="match status" value="1"/>
</dbReference>
<gene>
    <name evidence="15" type="ORF">ASZ90_009809</name>
</gene>
<dbReference type="PROSITE" id="PS50112">
    <property type="entry name" value="PAS"/>
    <property type="match status" value="1"/>
</dbReference>
<keyword evidence="4" id="KW-0808">Transferase</keyword>
<dbReference type="InterPro" id="IPR003594">
    <property type="entry name" value="HATPase_dom"/>
</dbReference>
<dbReference type="Gene3D" id="3.30.450.20">
    <property type="entry name" value="PAS domain"/>
    <property type="match status" value="1"/>
</dbReference>
<dbReference type="Pfam" id="PF02518">
    <property type="entry name" value="HATPase_c"/>
    <property type="match status" value="1"/>
</dbReference>
<feature type="coiled-coil region" evidence="12">
    <location>
        <begin position="178"/>
        <end position="223"/>
    </location>
</feature>
<evidence type="ECO:0000256" key="9">
    <source>
        <dbReference type="ARBA" id="ARBA00022989"/>
    </source>
</evidence>
<dbReference type="InterPro" id="IPR005467">
    <property type="entry name" value="His_kinase_dom"/>
</dbReference>
<dbReference type="SMART" id="SM00091">
    <property type="entry name" value="PAS"/>
    <property type="match status" value="1"/>
</dbReference>
<comment type="caution">
    <text evidence="15">The sequence shown here is derived from an EMBL/GenBank/DDBJ whole genome shotgun (WGS) entry which is preliminary data.</text>
</comment>
<dbReference type="GO" id="GO:0030295">
    <property type="term" value="F:protein kinase activator activity"/>
    <property type="evidence" value="ECO:0007669"/>
    <property type="project" value="TreeGrafter"/>
</dbReference>
<dbReference type="InterPro" id="IPR036890">
    <property type="entry name" value="HATPase_C_sf"/>
</dbReference>
<dbReference type="CDD" id="cd00075">
    <property type="entry name" value="HATPase"/>
    <property type="match status" value="1"/>
</dbReference>
<evidence type="ECO:0000259" key="13">
    <source>
        <dbReference type="PROSITE" id="PS50109"/>
    </source>
</evidence>
<dbReference type="GO" id="GO:0016020">
    <property type="term" value="C:membrane"/>
    <property type="evidence" value="ECO:0007669"/>
    <property type="project" value="UniProtKB-SubCell"/>
</dbReference>
<sequence>MQESERPPDPNAPRLPHEEDLLRVLEELYGGFADAKETLSAIRKGEVDAFFVSAEDGEKIYTLKTAEHPYRVLIEQMREGAAILSAGGTILYSNESCARLLGMPLEKVMGESIHRFIAPADAVRFRRMMEAGDLFGSAVESTLQTPGGRQVPVHLSLKLLQLDGVQIYSLVATDLTERVQAEETLRRAYEELEDRVEERTAELAEYNDRLRIEIDERRRAEEALRCRTGDLIRQSREIEEAQRMANLYLDIMTHDIRNANNVSGIYADLLVDLLEENLREYAERLQASIKRSTEILQNVATIRRIHAGSPDLVPVNLDAVIREEIRNYPGAAVRYDRTNATVRADGLLPVIFTNLIGNAVRHAGSGADITIRVEDRDGEVLVSVEDTGPGVSDGMKGKLFNRFERDGNIGRGEGLGLFIVRTLVERYGGRIWADDRVPGRPEEGAAFRFTLRKA</sequence>
<keyword evidence="6" id="KW-0547">Nucleotide-binding</keyword>
<dbReference type="InterPro" id="IPR050351">
    <property type="entry name" value="BphY/WalK/GraS-like"/>
</dbReference>
<keyword evidence="5" id="KW-0812">Transmembrane</keyword>
<keyword evidence="7 15" id="KW-0418">Kinase</keyword>
<dbReference type="PROSITE" id="PS50109">
    <property type="entry name" value="HIS_KIN"/>
    <property type="match status" value="1"/>
</dbReference>
<reference evidence="15" key="1">
    <citation type="journal article" date="2015" name="Proc. Natl. Acad. Sci. U.S.A.">
        <title>Networks of energetic and metabolic interactions define dynamics in microbial communities.</title>
        <authorList>
            <person name="Embree M."/>
            <person name="Liu J.K."/>
            <person name="Al-Bassam M.M."/>
            <person name="Zengler K."/>
        </authorList>
    </citation>
    <scope>NUCLEOTIDE SEQUENCE</scope>
</reference>
<dbReference type="InterPro" id="IPR004358">
    <property type="entry name" value="Sig_transdc_His_kin-like_C"/>
</dbReference>
<evidence type="ECO:0000256" key="1">
    <source>
        <dbReference type="ARBA" id="ARBA00000085"/>
    </source>
</evidence>
<keyword evidence="8" id="KW-0067">ATP-binding</keyword>
<evidence type="ECO:0000256" key="12">
    <source>
        <dbReference type="SAM" id="Coils"/>
    </source>
</evidence>
<keyword evidence="12" id="KW-0175">Coiled coil</keyword>
<organism evidence="15">
    <name type="scientific">hydrocarbon metagenome</name>
    <dbReference type="NCBI Taxonomy" id="938273"/>
    <lineage>
        <taxon>unclassified sequences</taxon>
        <taxon>metagenomes</taxon>
        <taxon>ecological metagenomes</taxon>
    </lineage>
</organism>
<comment type="subcellular location">
    <subcellularLocation>
        <location evidence="2">Membrane</location>
        <topology evidence="2">Multi-pass membrane protein</topology>
    </subcellularLocation>
</comment>
<evidence type="ECO:0000256" key="11">
    <source>
        <dbReference type="ARBA" id="ARBA00023136"/>
    </source>
</evidence>
<evidence type="ECO:0000256" key="2">
    <source>
        <dbReference type="ARBA" id="ARBA00004141"/>
    </source>
</evidence>
<dbReference type="GO" id="GO:0000155">
    <property type="term" value="F:phosphorelay sensor kinase activity"/>
    <property type="evidence" value="ECO:0007669"/>
    <property type="project" value="InterPro"/>
</dbReference>
<evidence type="ECO:0000256" key="7">
    <source>
        <dbReference type="ARBA" id="ARBA00022777"/>
    </source>
</evidence>
<evidence type="ECO:0000256" key="8">
    <source>
        <dbReference type="ARBA" id="ARBA00022840"/>
    </source>
</evidence>
<evidence type="ECO:0000256" key="10">
    <source>
        <dbReference type="ARBA" id="ARBA00023012"/>
    </source>
</evidence>
<dbReference type="InterPro" id="IPR035965">
    <property type="entry name" value="PAS-like_dom_sf"/>
</dbReference>
<dbReference type="EC" id="2.7.13.3" evidence="3"/>
<proteinExistence type="predicted"/>
<protein>
    <recommendedName>
        <fullName evidence="3">histidine kinase</fullName>
        <ecNumber evidence="3">2.7.13.3</ecNumber>
    </recommendedName>
</protein>
<dbReference type="Pfam" id="PF13426">
    <property type="entry name" value="PAS_9"/>
    <property type="match status" value="1"/>
</dbReference>
<dbReference type="PANTHER" id="PTHR42878">
    <property type="entry name" value="TWO-COMPONENT HISTIDINE KINASE"/>
    <property type="match status" value="1"/>
</dbReference>
<dbReference type="PRINTS" id="PR00344">
    <property type="entry name" value="BCTRLSENSOR"/>
</dbReference>
<dbReference type="GO" id="GO:0005524">
    <property type="term" value="F:ATP binding"/>
    <property type="evidence" value="ECO:0007669"/>
    <property type="project" value="UniProtKB-KW"/>
</dbReference>
<accession>A0A0W8FHX5</accession>
<dbReference type="GO" id="GO:0007234">
    <property type="term" value="P:osmosensory signaling via phosphorelay pathway"/>
    <property type="evidence" value="ECO:0007669"/>
    <property type="project" value="TreeGrafter"/>
</dbReference>
<evidence type="ECO:0000259" key="14">
    <source>
        <dbReference type="PROSITE" id="PS50112"/>
    </source>
</evidence>
<keyword evidence="11" id="KW-0472">Membrane</keyword>
<keyword evidence="9" id="KW-1133">Transmembrane helix</keyword>
<evidence type="ECO:0000256" key="5">
    <source>
        <dbReference type="ARBA" id="ARBA00022692"/>
    </source>
</evidence>
<dbReference type="EMBL" id="LNQE01001190">
    <property type="protein sequence ID" value="KUG20452.1"/>
    <property type="molecule type" value="Genomic_DNA"/>
</dbReference>
<comment type="catalytic activity">
    <reaction evidence="1">
        <text>ATP + protein L-histidine = ADP + protein N-phospho-L-histidine.</text>
        <dbReference type="EC" id="2.7.13.3"/>
    </reaction>
</comment>
<dbReference type="Gene3D" id="3.30.565.10">
    <property type="entry name" value="Histidine kinase-like ATPase, C-terminal domain"/>
    <property type="match status" value="1"/>
</dbReference>
<evidence type="ECO:0000256" key="4">
    <source>
        <dbReference type="ARBA" id="ARBA00022679"/>
    </source>
</evidence>
<evidence type="ECO:0000256" key="3">
    <source>
        <dbReference type="ARBA" id="ARBA00012438"/>
    </source>
</evidence>
<name>A0A0W8FHX5_9ZZZZ</name>
<dbReference type="SUPFAM" id="SSF55874">
    <property type="entry name" value="ATPase domain of HSP90 chaperone/DNA topoisomerase II/histidine kinase"/>
    <property type="match status" value="1"/>
</dbReference>
<dbReference type="SUPFAM" id="SSF55785">
    <property type="entry name" value="PYP-like sensor domain (PAS domain)"/>
    <property type="match status" value="1"/>
</dbReference>
<dbReference type="GO" id="GO:0000156">
    <property type="term" value="F:phosphorelay response regulator activity"/>
    <property type="evidence" value="ECO:0007669"/>
    <property type="project" value="TreeGrafter"/>
</dbReference>
<dbReference type="SUPFAM" id="SSF47384">
    <property type="entry name" value="Homodimeric domain of signal transducing histidine kinase"/>
    <property type="match status" value="1"/>
</dbReference>
<dbReference type="NCBIfam" id="TIGR00229">
    <property type="entry name" value="sensory_box"/>
    <property type="match status" value="1"/>
</dbReference>
<dbReference type="Gene3D" id="1.10.287.130">
    <property type="match status" value="1"/>
</dbReference>
<dbReference type="AlphaFoldDB" id="A0A0W8FHX5"/>
<dbReference type="InterPro" id="IPR000014">
    <property type="entry name" value="PAS"/>
</dbReference>
<evidence type="ECO:0000256" key="6">
    <source>
        <dbReference type="ARBA" id="ARBA00022741"/>
    </source>
</evidence>